<dbReference type="EMBL" id="JACHNZ010000058">
    <property type="protein sequence ID" value="MBB4633802.1"/>
    <property type="molecule type" value="Genomic_DNA"/>
</dbReference>
<accession>A0A7W7F8M2</accession>
<evidence type="ECO:0000313" key="4">
    <source>
        <dbReference type="EMBL" id="MBB4633802.1"/>
    </source>
</evidence>
<keyword evidence="2" id="KW-0732">Signal</keyword>
<dbReference type="Gene3D" id="1.25.40.10">
    <property type="entry name" value="Tetratricopeptide repeat domain"/>
    <property type="match status" value="4"/>
</dbReference>
<dbReference type="InterPro" id="IPR018704">
    <property type="entry name" value="SecYEG/CpoB_TPR"/>
</dbReference>
<feature type="signal peptide" evidence="2">
    <location>
        <begin position="1"/>
        <end position="17"/>
    </location>
</feature>
<dbReference type="PANTHER" id="PTHR12558">
    <property type="entry name" value="CELL DIVISION CYCLE 16,23,27"/>
    <property type="match status" value="1"/>
</dbReference>
<organism evidence="4 5">
    <name type="scientific">Sphingosinicella soli</name>
    <dbReference type="NCBI Taxonomy" id="333708"/>
    <lineage>
        <taxon>Bacteria</taxon>
        <taxon>Pseudomonadati</taxon>
        <taxon>Pseudomonadota</taxon>
        <taxon>Alphaproteobacteria</taxon>
        <taxon>Sphingomonadales</taxon>
        <taxon>Sphingosinicellaceae</taxon>
        <taxon>Sphingosinicella</taxon>
    </lineage>
</organism>
<comment type="caution">
    <text evidence="4">The sequence shown here is derived from an EMBL/GenBank/DDBJ whole genome shotgun (WGS) entry which is preliminary data.</text>
</comment>
<feature type="repeat" description="TPR" evidence="1">
    <location>
        <begin position="375"/>
        <end position="408"/>
    </location>
</feature>
<evidence type="ECO:0000256" key="1">
    <source>
        <dbReference type="PROSITE-ProRule" id="PRU00339"/>
    </source>
</evidence>
<reference evidence="4 5" key="1">
    <citation type="submission" date="2020-08" db="EMBL/GenBank/DDBJ databases">
        <title>Genomic Encyclopedia of Type Strains, Phase IV (KMG-IV): sequencing the most valuable type-strain genomes for metagenomic binning, comparative biology and taxonomic classification.</title>
        <authorList>
            <person name="Goeker M."/>
        </authorList>
    </citation>
    <scope>NUCLEOTIDE SEQUENCE [LARGE SCALE GENOMIC DNA]</scope>
    <source>
        <strain evidence="4 5">DSM 17328</strain>
    </source>
</reference>
<dbReference type="SUPFAM" id="SSF48452">
    <property type="entry name" value="TPR-like"/>
    <property type="match status" value="5"/>
</dbReference>
<dbReference type="AlphaFoldDB" id="A0A7W7F8M2"/>
<evidence type="ECO:0000256" key="2">
    <source>
        <dbReference type="SAM" id="SignalP"/>
    </source>
</evidence>
<dbReference type="Pfam" id="PF09976">
    <property type="entry name" value="TPR_21"/>
    <property type="match status" value="1"/>
</dbReference>
<dbReference type="Proteomes" id="UP000566324">
    <property type="component" value="Unassembled WGS sequence"/>
</dbReference>
<keyword evidence="5" id="KW-1185">Reference proteome</keyword>
<dbReference type="NCBIfam" id="TIGR02917">
    <property type="entry name" value="PEP_TPR_lipo"/>
    <property type="match status" value="1"/>
</dbReference>
<dbReference type="InterPro" id="IPR011990">
    <property type="entry name" value="TPR-like_helical_dom_sf"/>
</dbReference>
<feature type="chain" id="PRO_5030835671" evidence="2">
    <location>
        <begin position="18"/>
        <end position="935"/>
    </location>
</feature>
<dbReference type="InterPro" id="IPR014266">
    <property type="entry name" value="PEP-CTERM_TPR_PrsT"/>
</dbReference>
<keyword evidence="1" id="KW-0802">TPR repeat</keyword>
<dbReference type="SMART" id="SM00028">
    <property type="entry name" value="TPR"/>
    <property type="match status" value="14"/>
</dbReference>
<dbReference type="PROSITE" id="PS50005">
    <property type="entry name" value="TPR"/>
    <property type="match status" value="2"/>
</dbReference>
<dbReference type="Pfam" id="PF13432">
    <property type="entry name" value="TPR_16"/>
    <property type="match status" value="2"/>
</dbReference>
<evidence type="ECO:0000259" key="3">
    <source>
        <dbReference type="Pfam" id="PF09976"/>
    </source>
</evidence>
<dbReference type="InterPro" id="IPR019734">
    <property type="entry name" value="TPR_rpt"/>
</dbReference>
<evidence type="ECO:0000313" key="5">
    <source>
        <dbReference type="Proteomes" id="UP000566324"/>
    </source>
</evidence>
<protein>
    <submittedName>
        <fullName evidence="4">Putative PEP-CTERM system TPR-repeat lipoprotein</fullName>
    </submittedName>
</protein>
<dbReference type="Pfam" id="PF14559">
    <property type="entry name" value="TPR_19"/>
    <property type="match status" value="3"/>
</dbReference>
<gene>
    <name evidence="4" type="ORF">GGQ98_003456</name>
</gene>
<sequence length="935" mass="102232">MLTKTFFKLAAATLALAAPVGIAAFPAHADARSESNDAYVQGFRLFQAGDYRSARIQLMKALKANPNNGLARLLQARVALEFGSGVQAQTELERAMQAGIPSSKVRHLRAHALMMQRKNGEAMDLLDARTIEPQFAAYAARLRGQILTQQRNIPEARAEFERARRIAPNDPETLIDVARFYAADGKMKEASALADQVLSAKPTNVKGLMLKGDLVRRSQGLEPSLTYFNRAIEVDANNIEALLERAATLGDLKREDQARADLKRINGLVPDHPLALYLEAVLEIRAGQYEKARQLMTRTKGLLSNYVPALMLQGMLAYQANDMAQATDFFGKVVGASPQSVLARKLYAASQLKSNDTRGAIATLKPIIDSGAADGRAYALYGSAFARDGKMAEAQQYLQKAVTEAPKAGELKTQLAMTQLLQGNAESAEEGLMDVLKDDSKSLQALMVLTLIQIRDREFDKALATSGRIINLYPELPVGYNIRGGAELGLGQTKKAEASFRTALEKKSDYIEARRNLAQVLIATNRIAEGERELKQLLEYNKRDGRALTLLAASAERRGDATARVEWLRQAAGVDPKQLGPRVQLADAYVDTNQNKRALDEVSSILRDFPEQPQALMGAARVYQSTGQNNQVESVLNRLVAAQPDSPQSRVLLARAQEANNKIAAARSTYQRILTMPRVDAKPVYSELVYFEARQGDWAAAKQWADRLRKEAPKENYGDLALGRAYLAHKQAATAIPYLEAARKTKFNLSAARTLSQAYVQTGRPAQAVTMMQAYQKANPRDGVALAAIAELQMNQRQYKAAIANYEALRKLPNAANNVTVLNNLAWAYSLVGDKRALATAKQAYAVGANVPAVQDTYGWLLIRNKGDRKLALSLLQKAAAGSPGDPDVRFHLAVAYAMNAQRGKAVEALQTALKSPKFDSRAAAQKLLTSLQSS</sequence>
<name>A0A7W7F8M2_9SPHN</name>
<dbReference type="PANTHER" id="PTHR12558:SF13">
    <property type="entry name" value="CELL DIVISION CYCLE PROTEIN 27 HOMOLOG"/>
    <property type="match status" value="1"/>
</dbReference>
<dbReference type="RefSeq" id="WP_184071726.1">
    <property type="nucleotide sequence ID" value="NZ_JACHNZ010000058.1"/>
</dbReference>
<feature type="repeat" description="TPR" evidence="1">
    <location>
        <begin position="137"/>
        <end position="170"/>
    </location>
</feature>
<proteinExistence type="predicted"/>
<keyword evidence="4" id="KW-0449">Lipoprotein</keyword>
<feature type="domain" description="Ancillary SecYEG translocon subunit/Cell division coordinator CpoB TPR" evidence="3">
    <location>
        <begin position="11"/>
        <end position="166"/>
    </location>
</feature>